<dbReference type="PANTHER" id="PTHR11362:SF82">
    <property type="entry name" value="PHOSPHATIDYLETHANOLAMINE-BINDING PROTEIN 4"/>
    <property type="match status" value="1"/>
</dbReference>
<dbReference type="AlphaFoldDB" id="A0A284S2Q9"/>
<dbReference type="InterPro" id="IPR036610">
    <property type="entry name" value="PEBP-like_sf"/>
</dbReference>
<evidence type="ECO:0000313" key="2">
    <source>
        <dbReference type="EMBL" id="SJL15276.1"/>
    </source>
</evidence>
<dbReference type="OrthoDB" id="2506647at2759"/>
<dbReference type="Proteomes" id="UP000219338">
    <property type="component" value="Unassembled WGS sequence"/>
</dbReference>
<dbReference type="OMA" id="ANAPQFF"/>
<evidence type="ECO:0000256" key="1">
    <source>
        <dbReference type="SAM" id="SignalP"/>
    </source>
</evidence>
<reference evidence="3" key="1">
    <citation type="journal article" date="2017" name="Nat. Ecol. Evol.">
        <title>Genome expansion and lineage-specific genetic innovations in the forest pathogenic fungi Armillaria.</title>
        <authorList>
            <person name="Sipos G."/>
            <person name="Prasanna A.N."/>
            <person name="Walter M.C."/>
            <person name="O'Connor E."/>
            <person name="Balint B."/>
            <person name="Krizsan K."/>
            <person name="Kiss B."/>
            <person name="Hess J."/>
            <person name="Varga T."/>
            <person name="Slot J."/>
            <person name="Riley R."/>
            <person name="Boka B."/>
            <person name="Rigling D."/>
            <person name="Barry K."/>
            <person name="Lee J."/>
            <person name="Mihaltcheva S."/>
            <person name="LaButti K."/>
            <person name="Lipzen A."/>
            <person name="Waldron R."/>
            <person name="Moloney N.M."/>
            <person name="Sperisen C."/>
            <person name="Kredics L."/>
            <person name="Vagvoelgyi C."/>
            <person name="Patrignani A."/>
            <person name="Fitzpatrick D."/>
            <person name="Nagy I."/>
            <person name="Doyle S."/>
            <person name="Anderson J.B."/>
            <person name="Grigoriev I.V."/>
            <person name="Gueldener U."/>
            <person name="Muensterkoetter M."/>
            <person name="Nagy L.G."/>
        </authorList>
    </citation>
    <scope>NUCLEOTIDE SEQUENCE [LARGE SCALE GENOMIC DNA]</scope>
    <source>
        <strain evidence="3">C18/9</strain>
    </source>
</reference>
<dbReference type="PANTHER" id="PTHR11362">
    <property type="entry name" value="PHOSPHATIDYLETHANOLAMINE-BINDING PROTEIN"/>
    <property type="match status" value="1"/>
</dbReference>
<evidence type="ECO:0000313" key="3">
    <source>
        <dbReference type="Proteomes" id="UP000219338"/>
    </source>
</evidence>
<dbReference type="InterPro" id="IPR035810">
    <property type="entry name" value="PEBP_euk"/>
</dbReference>
<feature type="chain" id="PRO_5012222140" description="PEBP-like protein" evidence="1">
    <location>
        <begin position="21"/>
        <end position="211"/>
    </location>
</feature>
<accession>A0A284S2Q9</accession>
<sequence length="211" mass="22337">MLRVFTFALFLGLFTQAVLSQDTNLREVKQAFDNADIPGDIALPFDPRFLLEVSLPQTSGSAIVLKAGVQLPRNATVGPPSFTLVGLDARDGPFVVAAVDPDAPTPQNPTNAQVRHFLGGNFEPSGLSRGRAILTNTTAAVSDWHQPTPPAGSDAHRYVFLVFNQPRGFNGQTLVNATTPITLFNISEFGAAVGLGNPIAGTFMLVAPDPA</sequence>
<gene>
    <name evidence="2" type="ORF">ARMOST_18767</name>
</gene>
<keyword evidence="1" id="KW-0732">Signal</keyword>
<organism evidence="2 3">
    <name type="scientific">Armillaria ostoyae</name>
    <name type="common">Armillaria root rot fungus</name>
    <dbReference type="NCBI Taxonomy" id="47428"/>
    <lineage>
        <taxon>Eukaryota</taxon>
        <taxon>Fungi</taxon>
        <taxon>Dikarya</taxon>
        <taxon>Basidiomycota</taxon>
        <taxon>Agaricomycotina</taxon>
        <taxon>Agaricomycetes</taxon>
        <taxon>Agaricomycetidae</taxon>
        <taxon>Agaricales</taxon>
        <taxon>Marasmiineae</taxon>
        <taxon>Physalacriaceae</taxon>
        <taxon>Armillaria</taxon>
    </lineage>
</organism>
<proteinExistence type="predicted"/>
<dbReference type="SUPFAM" id="SSF49777">
    <property type="entry name" value="PEBP-like"/>
    <property type="match status" value="1"/>
</dbReference>
<evidence type="ECO:0008006" key="4">
    <source>
        <dbReference type="Google" id="ProtNLM"/>
    </source>
</evidence>
<dbReference type="STRING" id="47428.A0A284S2Q9"/>
<dbReference type="EMBL" id="FUEG01000027">
    <property type="protein sequence ID" value="SJL15276.1"/>
    <property type="molecule type" value="Genomic_DNA"/>
</dbReference>
<feature type="signal peptide" evidence="1">
    <location>
        <begin position="1"/>
        <end position="20"/>
    </location>
</feature>
<dbReference type="InterPro" id="IPR008914">
    <property type="entry name" value="PEBP"/>
</dbReference>
<dbReference type="Gene3D" id="3.90.280.10">
    <property type="entry name" value="PEBP-like"/>
    <property type="match status" value="1"/>
</dbReference>
<protein>
    <recommendedName>
        <fullName evidence="4">PEBP-like protein</fullName>
    </recommendedName>
</protein>
<name>A0A284S2Q9_ARMOS</name>
<dbReference type="CDD" id="cd00866">
    <property type="entry name" value="PEBP_euk"/>
    <property type="match status" value="1"/>
</dbReference>
<keyword evidence="3" id="KW-1185">Reference proteome</keyword>
<dbReference type="Pfam" id="PF01161">
    <property type="entry name" value="PBP"/>
    <property type="match status" value="1"/>
</dbReference>